<organism evidence="4">
    <name type="scientific">Brachypodium distachyon</name>
    <name type="common">Purple false brome</name>
    <name type="synonym">Trachynia distachya</name>
    <dbReference type="NCBI Taxonomy" id="15368"/>
    <lineage>
        <taxon>Eukaryota</taxon>
        <taxon>Viridiplantae</taxon>
        <taxon>Streptophyta</taxon>
        <taxon>Embryophyta</taxon>
        <taxon>Tracheophyta</taxon>
        <taxon>Spermatophyta</taxon>
        <taxon>Magnoliopsida</taxon>
        <taxon>Liliopsida</taxon>
        <taxon>Poales</taxon>
        <taxon>Poaceae</taxon>
        <taxon>BOP clade</taxon>
        <taxon>Pooideae</taxon>
        <taxon>Stipodae</taxon>
        <taxon>Brachypodieae</taxon>
        <taxon>Brachypodium</taxon>
    </lineage>
</organism>
<feature type="compositionally biased region" description="Basic and acidic residues" evidence="2">
    <location>
        <begin position="161"/>
        <end position="171"/>
    </location>
</feature>
<evidence type="ECO:0000256" key="1">
    <source>
        <dbReference type="ARBA" id="ARBA00008690"/>
    </source>
</evidence>
<protein>
    <recommendedName>
        <fullName evidence="3">FAF domain-containing protein</fullName>
    </recommendedName>
</protein>
<dbReference type="InterPro" id="IPR021410">
    <property type="entry name" value="FAF"/>
</dbReference>
<dbReference type="AlphaFoldDB" id="I1ING5"/>
<evidence type="ECO:0000259" key="3">
    <source>
        <dbReference type="Pfam" id="PF11250"/>
    </source>
</evidence>
<dbReference type="PANTHER" id="PTHR33155:SF9">
    <property type="entry name" value="FANTASTIC FOUR-LIKE PROTEIN (DUF3049)"/>
    <property type="match status" value="1"/>
</dbReference>
<dbReference type="Gramene" id="PNT64175">
    <property type="protein sequence ID" value="PNT64175"/>
    <property type="gene ID" value="BRADI_4g25470v3"/>
</dbReference>
<evidence type="ECO:0000256" key="2">
    <source>
        <dbReference type="SAM" id="MobiDB-lite"/>
    </source>
</evidence>
<gene>
    <name evidence="5" type="primary">LOC100841366</name>
    <name evidence="4" type="ORF">BRADI_4g25470v3</name>
</gene>
<dbReference type="OMA" id="DIGRHES"/>
<dbReference type="Pfam" id="PF11250">
    <property type="entry name" value="FAF"/>
    <property type="match status" value="1"/>
</dbReference>
<dbReference type="KEGG" id="bdi:100841366"/>
<feature type="region of interest" description="Disordered" evidence="2">
    <location>
        <begin position="1"/>
        <end position="26"/>
    </location>
</feature>
<dbReference type="STRING" id="15368.I1ING5"/>
<proteinExistence type="inferred from homology"/>
<dbReference type="EnsemblPlants" id="PNT64175">
    <property type="protein sequence ID" value="PNT64175"/>
    <property type="gene ID" value="BRADI_4g25470v3"/>
</dbReference>
<sequence length="257" mass="26908">MAHMAEDGGALRRLFETPPLPLPEKKNPTLLEVLAACSQQQKKKPAVDPASFTELFGELHFREKPDSPAAHPDPATVSWLDVAAEAEKRSSGKDSDSSSLDALLRPASAAAAMAGGGVRRSESFSSASLLLCTEGLGSESAVDSDDLVKDGTGVGDEDDESLRGSEGKEESAAAEEEAPPLRAAAEFPPAIRSVGRGGRPSVCFRASRGEGRFVLTRVVIPGKELLHASRGGGRLRLQFADAAEELALLAAGEQHEG</sequence>
<accession>I1ING5</accession>
<reference evidence="5" key="3">
    <citation type="submission" date="2018-08" db="UniProtKB">
        <authorList>
            <consortium name="EnsemblPlants"/>
        </authorList>
    </citation>
    <scope>IDENTIFICATION</scope>
    <source>
        <strain evidence="5">cv. Bd21</strain>
    </source>
</reference>
<dbReference type="OrthoDB" id="676808at2759"/>
<feature type="compositionally biased region" description="Basic and acidic residues" evidence="2">
    <location>
        <begin position="1"/>
        <end position="15"/>
    </location>
</feature>
<reference evidence="4" key="2">
    <citation type="submission" date="2017-06" db="EMBL/GenBank/DDBJ databases">
        <title>WGS assembly of Brachypodium distachyon.</title>
        <authorList>
            <consortium name="The International Brachypodium Initiative"/>
            <person name="Lucas S."/>
            <person name="Harmon-Smith M."/>
            <person name="Lail K."/>
            <person name="Tice H."/>
            <person name="Grimwood J."/>
            <person name="Bruce D."/>
            <person name="Barry K."/>
            <person name="Shu S."/>
            <person name="Lindquist E."/>
            <person name="Wang M."/>
            <person name="Pitluck S."/>
            <person name="Vogel J.P."/>
            <person name="Garvin D.F."/>
            <person name="Mockler T.C."/>
            <person name="Schmutz J."/>
            <person name="Rokhsar D."/>
            <person name="Bevan M.W."/>
        </authorList>
    </citation>
    <scope>NUCLEOTIDE SEQUENCE</scope>
    <source>
        <strain evidence="4">Bd21</strain>
    </source>
</reference>
<feature type="compositionally biased region" description="Low complexity" evidence="2">
    <location>
        <begin position="180"/>
        <end position="189"/>
    </location>
</feature>
<feature type="domain" description="FAF" evidence="3">
    <location>
        <begin position="186"/>
        <end position="239"/>
    </location>
</feature>
<dbReference type="HOGENOM" id="CLU_091952_0_0_1"/>
<evidence type="ECO:0000313" key="5">
    <source>
        <dbReference type="EnsemblPlants" id="PNT64175"/>
    </source>
</evidence>
<dbReference type="InterPro" id="IPR046431">
    <property type="entry name" value="FAF_dom"/>
</dbReference>
<dbReference type="PANTHER" id="PTHR33155">
    <property type="entry name" value="FANTASTIC FOUR-LIKE PROTEIN (DUF3049)"/>
    <property type="match status" value="1"/>
</dbReference>
<comment type="similarity">
    <text evidence="1">Belongs to the fantastic four family.</text>
</comment>
<evidence type="ECO:0000313" key="6">
    <source>
        <dbReference type="Proteomes" id="UP000008810"/>
    </source>
</evidence>
<dbReference type="GeneID" id="100841366"/>
<keyword evidence="6" id="KW-1185">Reference proteome</keyword>
<dbReference type="Proteomes" id="UP000008810">
    <property type="component" value="Chromosome 4"/>
</dbReference>
<evidence type="ECO:0000313" key="4">
    <source>
        <dbReference type="EMBL" id="PNT64175.1"/>
    </source>
</evidence>
<dbReference type="RefSeq" id="XP_003576304.2">
    <property type="nucleotide sequence ID" value="XM_003576256.4"/>
</dbReference>
<reference evidence="4 5" key="1">
    <citation type="journal article" date="2010" name="Nature">
        <title>Genome sequencing and analysis of the model grass Brachypodium distachyon.</title>
        <authorList>
            <consortium name="International Brachypodium Initiative"/>
        </authorList>
    </citation>
    <scope>NUCLEOTIDE SEQUENCE [LARGE SCALE GENOMIC DNA]</scope>
    <source>
        <strain evidence="4">Bd21</strain>
        <strain evidence="5">cv. Bd21</strain>
    </source>
</reference>
<feature type="region of interest" description="Disordered" evidence="2">
    <location>
        <begin position="141"/>
        <end position="189"/>
    </location>
</feature>
<dbReference type="EMBL" id="CM000883">
    <property type="protein sequence ID" value="PNT64175.1"/>
    <property type="molecule type" value="Genomic_DNA"/>
</dbReference>
<dbReference type="eggNOG" id="ENOG502RXD0">
    <property type="taxonomic scope" value="Eukaryota"/>
</dbReference>
<name>I1ING5_BRADI</name>